<evidence type="ECO:0000313" key="8">
    <source>
        <dbReference type="EMBL" id="GAA1982236.1"/>
    </source>
</evidence>
<dbReference type="PANTHER" id="PTHR23513">
    <property type="entry name" value="INTEGRAL MEMBRANE EFFLUX PROTEIN-RELATED"/>
    <property type="match status" value="1"/>
</dbReference>
<dbReference type="InterPro" id="IPR011701">
    <property type="entry name" value="MFS"/>
</dbReference>
<comment type="caution">
    <text evidence="8">The sequence shown here is derived from an EMBL/GenBank/DDBJ whole genome shotgun (WGS) entry which is preliminary data.</text>
</comment>
<feature type="region of interest" description="Disordered" evidence="6">
    <location>
        <begin position="207"/>
        <end position="233"/>
    </location>
</feature>
<evidence type="ECO:0000256" key="1">
    <source>
        <dbReference type="ARBA" id="ARBA00004651"/>
    </source>
</evidence>
<evidence type="ECO:0000256" key="5">
    <source>
        <dbReference type="ARBA" id="ARBA00023136"/>
    </source>
</evidence>
<feature type="transmembrane region" description="Helical" evidence="7">
    <location>
        <begin position="59"/>
        <end position="79"/>
    </location>
</feature>
<evidence type="ECO:0000256" key="7">
    <source>
        <dbReference type="SAM" id="Phobius"/>
    </source>
</evidence>
<dbReference type="CDD" id="cd06173">
    <property type="entry name" value="MFS_MefA_like"/>
    <property type="match status" value="1"/>
</dbReference>
<organism evidence="8 9">
    <name type="scientific">Catenulispora subtropica</name>
    <dbReference type="NCBI Taxonomy" id="450798"/>
    <lineage>
        <taxon>Bacteria</taxon>
        <taxon>Bacillati</taxon>
        <taxon>Actinomycetota</taxon>
        <taxon>Actinomycetes</taxon>
        <taxon>Catenulisporales</taxon>
        <taxon>Catenulisporaceae</taxon>
        <taxon>Catenulispora</taxon>
    </lineage>
</organism>
<keyword evidence="4 7" id="KW-1133">Transmembrane helix</keyword>
<name>A0ABN2S9N0_9ACTN</name>
<feature type="transmembrane region" description="Helical" evidence="7">
    <location>
        <begin position="408"/>
        <end position="428"/>
    </location>
</feature>
<feature type="transmembrane region" description="Helical" evidence="7">
    <location>
        <begin position="319"/>
        <end position="337"/>
    </location>
</feature>
<feature type="transmembrane region" description="Helical" evidence="7">
    <location>
        <begin position="24"/>
        <end position="47"/>
    </location>
</feature>
<evidence type="ECO:0000256" key="4">
    <source>
        <dbReference type="ARBA" id="ARBA00022989"/>
    </source>
</evidence>
<protein>
    <submittedName>
        <fullName evidence="8">MFS transporter</fullName>
    </submittedName>
</protein>
<reference evidence="8 9" key="1">
    <citation type="journal article" date="2019" name="Int. J. Syst. Evol. Microbiol.">
        <title>The Global Catalogue of Microorganisms (GCM) 10K type strain sequencing project: providing services to taxonomists for standard genome sequencing and annotation.</title>
        <authorList>
            <consortium name="The Broad Institute Genomics Platform"/>
            <consortium name="The Broad Institute Genome Sequencing Center for Infectious Disease"/>
            <person name="Wu L."/>
            <person name="Ma J."/>
        </authorList>
    </citation>
    <scope>NUCLEOTIDE SEQUENCE [LARGE SCALE GENOMIC DNA]</scope>
    <source>
        <strain evidence="8 9">JCM 16013</strain>
    </source>
</reference>
<accession>A0ABN2S9N0</accession>
<sequence length="445" mass="46850">MSQATLVEDKSRAPRSLWRNRDFLLLWSGQTAGAVGPQITLVALPLIALRELRASTFDVSLLTFFGWLPFLVFSLPAGVLADRWDQRRIMICCDLTRLVLLTSLPVLSLAGLLDLWSMYAVVTATGFLTVLFTVAYRSQLPKLISGSQLVDGNGKLGMSESLAEMIGPSIGGLLAGVVGASRALYGNVTTYAISALALRMIREPAQPAGTTAPSDEPDAASSTGATQTADDEPETVRASIKSGLAYVLHERVLRALLICTSLSNFFVIAVSAIGVAYLARTLHAAPVAIGLTFTGGAVGGLVAGGLAARVSRRVGSARIIWLSMAVPGPFYLLMPLARPGWGVALYAVGTAAYAAAVTFFNASAISYRQTVCPPRLLNRVNSAYLWLAYGSLPLGSLFGGALGTALGLRTTVLVCVLGAWAVSLFVIFSPLRGMRDIPEAAPSAT</sequence>
<feature type="transmembrane region" description="Helical" evidence="7">
    <location>
        <begin position="383"/>
        <end position="402"/>
    </location>
</feature>
<evidence type="ECO:0000256" key="3">
    <source>
        <dbReference type="ARBA" id="ARBA00022692"/>
    </source>
</evidence>
<gene>
    <name evidence="8" type="ORF">GCM10009838_49630</name>
</gene>
<dbReference type="InterPro" id="IPR036259">
    <property type="entry name" value="MFS_trans_sf"/>
</dbReference>
<comment type="subcellular location">
    <subcellularLocation>
        <location evidence="1">Cell membrane</location>
        <topology evidence="1">Multi-pass membrane protein</topology>
    </subcellularLocation>
</comment>
<evidence type="ECO:0000256" key="6">
    <source>
        <dbReference type="SAM" id="MobiDB-lite"/>
    </source>
</evidence>
<feature type="transmembrane region" description="Helical" evidence="7">
    <location>
        <begin position="285"/>
        <end position="307"/>
    </location>
</feature>
<keyword evidence="9" id="KW-1185">Reference proteome</keyword>
<dbReference type="Gene3D" id="1.20.1250.20">
    <property type="entry name" value="MFS general substrate transporter like domains"/>
    <property type="match status" value="1"/>
</dbReference>
<evidence type="ECO:0000313" key="9">
    <source>
        <dbReference type="Proteomes" id="UP001499854"/>
    </source>
</evidence>
<dbReference type="EMBL" id="BAAAQM010000029">
    <property type="protein sequence ID" value="GAA1982236.1"/>
    <property type="molecule type" value="Genomic_DNA"/>
</dbReference>
<keyword evidence="2" id="KW-1003">Cell membrane</keyword>
<proteinExistence type="predicted"/>
<evidence type="ECO:0000256" key="2">
    <source>
        <dbReference type="ARBA" id="ARBA00022475"/>
    </source>
</evidence>
<dbReference type="Pfam" id="PF07690">
    <property type="entry name" value="MFS_1"/>
    <property type="match status" value="1"/>
</dbReference>
<feature type="transmembrane region" description="Helical" evidence="7">
    <location>
        <begin position="255"/>
        <end position="279"/>
    </location>
</feature>
<dbReference type="RefSeq" id="WP_344659499.1">
    <property type="nucleotide sequence ID" value="NZ_BAAAQM010000029.1"/>
</dbReference>
<keyword evidence="5 7" id="KW-0472">Membrane</keyword>
<feature type="transmembrane region" description="Helical" evidence="7">
    <location>
        <begin position="116"/>
        <end position="136"/>
    </location>
</feature>
<dbReference type="SUPFAM" id="SSF103473">
    <property type="entry name" value="MFS general substrate transporter"/>
    <property type="match status" value="1"/>
</dbReference>
<dbReference type="Proteomes" id="UP001499854">
    <property type="component" value="Unassembled WGS sequence"/>
</dbReference>
<feature type="transmembrane region" description="Helical" evidence="7">
    <location>
        <begin position="343"/>
        <end position="362"/>
    </location>
</feature>
<dbReference type="PANTHER" id="PTHR23513:SF6">
    <property type="entry name" value="MAJOR FACILITATOR SUPERFAMILY ASSOCIATED DOMAIN-CONTAINING PROTEIN"/>
    <property type="match status" value="1"/>
</dbReference>
<keyword evidence="3 7" id="KW-0812">Transmembrane</keyword>